<dbReference type="SMR" id="A0A0D0QVF9"/>
<evidence type="ECO:0000313" key="2">
    <source>
        <dbReference type="EMBL" id="GEQ06872.1"/>
    </source>
</evidence>
<evidence type="ECO:0000313" key="5">
    <source>
        <dbReference type="Proteomes" id="UP000321057"/>
    </source>
</evidence>
<dbReference type="STRING" id="1293.SH09_09305"/>
<dbReference type="Proteomes" id="UP000255277">
    <property type="component" value="Unassembled WGS sequence"/>
</dbReference>
<reference evidence="3 4" key="1">
    <citation type="submission" date="2018-06" db="EMBL/GenBank/DDBJ databases">
        <authorList>
            <consortium name="Pathogen Informatics"/>
            <person name="Doyle S."/>
        </authorList>
    </citation>
    <scope>NUCLEOTIDE SEQUENCE [LARGE SCALE GENOMIC DNA]</scope>
    <source>
        <strain evidence="3 4">NCTC12195</strain>
    </source>
</reference>
<keyword evidence="5" id="KW-1185">Reference proteome</keyword>
<proteinExistence type="predicted"/>
<name>A0A0D0QVF9_STAGA</name>
<evidence type="ECO:0000256" key="1">
    <source>
        <dbReference type="SAM" id="Coils"/>
    </source>
</evidence>
<dbReference type="Pfam" id="PF19776">
    <property type="entry name" value="DUF6262"/>
    <property type="match status" value="1"/>
</dbReference>
<dbReference type="Proteomes" id="UP000321057">
    <property type="component" value="Unassembled WGS sequence"/>
</dbReference>
<dbReference type="InterPro" id="IPR046229">
    <property type="entry name" value="TnpC-like"/>
</dbReference>
<accession>A0A0D0QVF9</accession>
<dbReference type="GeneID" id="48901114"/>
<protein>
    <submittedName>
        <fullName evidence="2">Transposase</fullName>
    </submittedName>
    <submittedName>
        <fullName evidence="3">Transposition regulatory protein C</fullName>
    </submittedName>
</protein>
<organism evidence="3 4">
    <name type="scientific">Staphylococcus gallinarum</name>
    <dbReference type="NCBI Taxonomy" id="1293"/>
    <lineage>
        <taxon>Bacteria</taxon>
        <taxon>Bacillati</taxon>
        <taxon>Bacillota</taxon>
        <taxon>Bacilli</taxon>
        <taxon>Bacillales</taxon>
        <taxon>Staphylococcaceae</taxon>
        <taxon>Staphylococcus</taxon>
    </lineage>
</organism>
<feature type="coiled-coil region" evidence="1">
    <location>
        <begin position="82"/>
        <end position="116"/>
    </location>
</feature>
<dbReference type="RefSeq" id="WP_000410574.1">
    <property type="nucleotide sequence ID" value="NZ_BKAX01000013.1"/>
</dbReference>
<evidence type="ECO:0000313" key="4">
    <source>
        <dbReference type="Proteomes" id="UP000255277"/>
    </source>
</evidence>
<keyword evidence="1" id="KW-0175">Coiled coil</keyword>
<gene>
    <name evidence="3" type="primary">tnpC</name>
    <name evidence="3" type="ORF">NCTC12195_03616</name>
    <name evidence="2" type="ORF">SGA02_27000</name>
</gene>
<reference evidence="2 5" key="2">
    <citation type="submission" date="2019-07" db="EMBL/GenBank/DDBJ databases">
        <title>Whole genome shotgun sequence of Staphylococcus gallinarum NBRC 109767.</title>
        <authorList>
            <person name="Hosoyama A."/>
            <person name="Uohara A."/>
            <person name="Ohji S."/>
            <person name="Ichikawa N."/>
        </authorList>
    </citation>
    <scope>NUCLEOTIDE SEQUENCE [LARGE SCALE GENOMIC DNA]</scope>
    <source>
        <strain evidence="2 5">NBRC 109767</strain>
    </source>
</reference>
<sequence length="121" mass="14495">MEKFNRQEQLKQLHAERKVKTEKKVDKAINDLVQKNKEINFNIVSKHSKVSKATLYKNNKIRKKIEKLREQNREIFVHKNKNDGKDALISSLKRKVNSLEKEKKMLKEEISVLYSRLYEDI</sequence>
<dbReference type="OrthoDB" id="1707883at2"/>
<dbReference type="EMBL" id="UHDK01000001">
    <property type="protein sequence ID" value="SUM34108.1"/>
    <property type="molecule type" value="Genomic_DNA"/>
</dbReference>
<evidence type="ECO:0000313" key="3">
    <source>
        <dbReference type="EMBL" id="SUM34108.1"/>
    </source>
</evidence>
<dbReference type="EMBL" id="BKAX01000013">
    <property type="protein sequence ID" value="GEQ06872.1"/>
    <property type="molecule type" value="Genomic_DNA"/>
</dbReference>
<dbReference type="AlphaFoldDB" id="A0A0D0QVF9"/>